<dbReference type="Pfam" id="PF02087">
    <property type="entry name" value="Nitrophorin"/>
    <property type="match status" value="1"/>
</dbReference>
<evidence type="ECO:0000256" key="1">
    <source>
        <dbReference type="SAM" id="SignalP"/>
    </source>
</evidence>
<dbReference type="EMBL" id="AB506673">
    <property type="protein sequence ID" value="BAI53112.1"/>
    <property type="molecule type" value="mRNA"/>
</dbReference>
<sequence>MYKSKALLFVSLLSLSLAGPVPEECPNIKTKTDFDPLQNFGKTWYVTHALFTNVQLTPEDFACLNSKTNLLENGKVKEIETVYVPKNEYYVFTESYLNAADFKGGIAKFTALSRPIDKHERPLMKQFYPIKINIVDTDYDDYAVVYSRAHAPNGQIISIYTIANRGSGVKRENETVSSILDEIGVKLDDFTQINQDKCPRLTSCWK</sequence>
<accession>D1MX91</accession>
<evidence type="ECO:0000259" key="2">
    <source>
        <dbReference type="Pfam" id="PF02087"/>
    </source>
</evidence>
<dbReference type="InterPro" id="IPR012674">
    <property type="entry name" value="Calycin"/>
</dbReference>
<dbReference type="GO" id="GO:0070026">
    <property type="term" value="F:nitric oxide binding"/>
    <property type="evidence" value="ECO:0007669"/>
    <property type="project" value="InterPro"/>
</dbReference>
<feature type="chain" id="PRO_5003025390" description="Nitrophorin domain-containing protein" evidence="1">
    <location>
        <begin position="19"/>
        <end position="206"/>
    </location>
</feature>
<dbReference type="SUPFAM" id="SSF50814">
    <property type="entry name" value="Lipocalins"/>
    <property type="match status" value="1"/>
</dbReference>
<dbReference type="AlphaFoldDB" id="D1MX91"/>
<evidence type="ECO:0000313" key="3">
    <source>
        <dbReference type="EMBL" id="BAI53112.1"/>
    </source>
</evidence>
<reference evidence="3" key="1">
    <citation type="journal article" date="2010" name="Infect. Genet. Evol.">
        <title>A repertoire of the dominant transcripts from the salivary glands of the blood-sucking bug, Triatoma dimidiata, a vector of Chagas disease.</title>
        <authorList>
            <person name="Kato H."/>
            <person name="Jochim R.C."/>
            <person name="Gomez E.A."/>
            <person name="Sakoda R."/>
            <person name="Iwata H."/>
            <person name="Valenzuela J.G."/>
            <person name="Hashiguchi Y."/>
        </authorList>
    </citation>
    <scope>NUCLEOTIDE SEQUENCE</scope>
    <source>
        <tissue evidence="3">Salivary gland</tissue>
    </source>
</reference>
<organism evidence="3">
    <name type="scientific">Triatoma dimidiata</name>
    <name type="common">Kissing bug</name>
    <name type="synonym">Meccus dimidiatus</name>
    <dbReference type="NCBI Taxonomy" id="72491"/>
    <lineage>
        <taxon>Eukaryota</taxon>
        <taxon>Metazoa</taxon>
        <taxon>Ecdysozoa</taxon>
        <taxon>Arthropoda</taxon>
        <taxon>Hexapoda</taxon>
        <taxon>Insecta</taxon>
        <taxon>Pterygota</taxon>
        <taxon>Neoptera</taxon>
        <taxon>Paraneoptera</taxon>
        <taxon>Hemiptera</taxon>
        <taxon>Heteroptera</taxon>
        <taxon>Panheteroptera</taxon>
        <taxon>Cimicomorpha</taxon>
        <taxon>Reduviidae</taxon>
        <taxon>Triatominae</taxon>
        <taxon>Triatoma</taxon>
    </lineage>
</organism>
<proteinExistence type="evidence at transcript level"/>
<dbReference type="GO" id="GO:0051381">
    <property type="term" value="F:histamine binding"/>
    <property type="evidence" value="ECO:0007669"/>
    <property type="project" value="InterPro"/>
</dbReference>
<dbReference type="Gene3D" id="2.40.128.20">
    <property type="match status" value="1"/>
</dbReference>
<feature type="domain" description="Nitrophorin" evidence="2">
    <location>
        <begin position="27"/>
        <end position="198"/>
    </location>
</feature>
<feature type="signal peptide" evidence="1">
    <location>
        <begin position="1"/>
        <end position="18"/>
    </location>
</feature>
<name>D1MX91_TRIDM</name>
<dbReference type="InterPro" id="IPR002351">
    <property type="entry name" value="Nitrophorin_domain"/>
</dbReference>
<protein>
    <recommendedName>
        <fullName evidence="2">Nitrophorin domain-containing protein</fullName>
    </recommendedName>
</protein>
<keyword evidence="1" id="KW-0732">Signal</keyword>